<dbReference type="PRINTS" id="PR00080">
    <property type="entry name" value="SDRFAMILY"/>
</dbReference>
<keyword evidence="4" id="KW-1185">Reference proteome</keyword>
<protein>
    <submittedName>
        <fullName evidence="3">SDR family oxidoreductase</fullName>
    </submittedName>
</protein>
<evidence type="ECO:0000256" key="1">
    <source>
        <dbReference type="ARBA" id="ARBA00006484"/>
    </source>
</evidence>
<sequence length="241" mass="25013">MREMRTALVTGASRGIGRAAAVRLARDGFHVVVNYAEDEVAASEVVSSIEREGGSAVAVRAALGTPGAVTALASELTSLDVLVNNAGVGLPKPLSEVTPEEYDRVFAVNVRELFFLTQRLLPLIPSGGRIINVTSGVTRISYPEGIAYAMTKGAVQTFTLALAKELGPRGITVNNVAPGIIDTDANASWLDEGGRAYAASRHAVNRVGEPHEIADAIGFLASPQASFITGTTIDATGGGNL</sequence>
<evidence type="ECO:0000313" key="3">
    <source>
        <dbReference type="EMBL" id="GAA2654025.1"/>
    </source>
</evidence>
<accession>A0ABN3RJG1</accession>
<comment type="similarity">
    <text evidence="1">Belongs to the short-chain dehydrogenases/reductases (SDR) family.</text>
</comment>
<organism evidence="3 4">
    <name type="scientific">Nonomuraea recticatena</name>
    <dbReference type="NCBI Taxonomy" id="46178"/>
    <lineage>
        <taxon>Bacteria</taxon>
        <taxon>Bacillati</taxon>
        <taxon>Actinomycetota</taxon>
        <taxon>Actinomycetes</taxon>
        <taxon>Streptosporangiales</taxon>
        <taxon>Streptosporangiaceae</taxon>
        <taxon>Nonomuraea</taxon>
    </lineage>
</organism>
<dbReference type="InterPro" id="IPR036291">
    <property type="entry name" value="NAD(P)-bd_dom_sf"/>
</dbReference>
<keyword evidence="2" id="KW-0560">Oxidoreductase</keyword>
<dbReference type="EMBL" id="BAAATE010000004">
    <property type="protein sequence ID" value="GAA2654025.1"/>
    <property type="molecule type" value="Genomic_DNA"/>
</dbReference>
<name>A0ABN3RJG1_9ACTN</name>
<dbReference type="InterPro" id="IPR020904">
    <property type="entry name" value="Sc_DH/Rdtase_CS"/>
</dbReference>
<dbReference type="PRINTS" id="PR00081">
    <property type="entry name" value="GDHRDH"/>
</dbReference>
<dbReference type="SUPFAM" id="SSF51735">
    <property type="entry name" value="NAD(P)-binding Rossmann-fold domains"/>
    <property type="match status" value="1"/>
</dbReference>
<dbReference type="PANTHER" id="PTHR43639:SF1">
    <property type="entry name" value="SHORT-CHAIN DEHYDROGENASE_REDUCTASE FAMILY PROTEIN"/>
    <property type="match status" value="1"/>
</dbReference>
<comment type="caution">
    <text evidence="3">The sequence shown here is derived from an EMBL/GenBank/DDBJ whole genome shotgun (WGS) entry which is preliminary data.</text>
</comment>
<dbReference type="Pfam" id="PF13561">
    <property type="entry name" value="adh_short_C2"/>
    <property type="match status" value="1"/>
</dbReference>
<evidence type="ECO:0000313" key="4">
    <source>
        <dbReference type="Proteomes" id="UP001501666"/>
    </source>
</evidence>
<reference evidence="3 4" key="1">
    <citation type="journal article" date="2019" name="Int. J. Syst. Evol. Microbiol.">
        <title>The Global Catalogue of Microorganisms (GCM) 10K type strain sequencing project: providing services to taxonomists for standard genome sequencing and annotation.</title>
        <authorList>
            <consortium name="The Broad Institute Genomics Platform"/>
            <consortium name="The Broad Institute Genome Sequencing Center for Infectious Disease"/>
            <person name="Wu L."/>
            <person name="Ma J."/>
        </authorList>
    </citation>
    <scope>NUCLEOTIDE SEQUENCE [LARGE SCALE GENOMIC DNA]</scope>
    <source>
        <strain evidence="3 4">JCM 6835</strain>
    </source>
</reference>
<dbReference type="Gene3D" id="3.40.50.720">
    <property type="entry name" value="NAD(P)-binding Rossmann-like Domain"/>
    <property type="match status" value="1"/>
</dbReference>
<dbReference type="PANTHER" id="PTHR43639">
    <property type="entry name" value="OXIDOREDUCTASE, SHORT-CHAIN DEHYDROGENASE/REDUCTASE FAMILY (AFU_ORTHOLOGUE AFUA_5G02870)"/>
    <property type="match status" value="1"/>
</dbReference>
<gene>
    <name evidence="3" type="ORF">GCM10010412_022590</name>
</gene>
<dbReference type="PROSITE" id="PS00061">
    <property type="entry name" value="ADH_SHORT"/>
    <property type="match status" value="1"/>
</dbReference>
<evidence type="ECO:0000256" key="2">
    <source>
        <dbReference type="ARBA" id="ARBA00023002"/>
    </source>
</evidence>
<dbReference type="InterPro" id="IPR002347">
    <property type="entry name" value="SDR_fam"/>
</dbReference>
<dbReference type="Proteomes" id="UP001501666">
    <property type="component" value="Unassembled WGS sequence"/>
</dbReference>
<proteinExistence type="inferred from homology"/>